<dbReference type="EMBL" id="JAUSVF010000002">
    <property type="protein sequence ID" value="MDQ0322208.1"/>
    <property type="molecule type" value="Genomic_DNA"/>
</dbReference>
<comment type="caution">
    <text evidence="1">The sequence shown here is derived from an EMBL/GenBank/DDBJ whole genome shotgun (WGS) entry which is preliminary data.</text>
</comment>
<sequence>MTSPDSPAARFEIQRYDKVWVVTVYQFDHSEHRSFQSRDQAAEFGNARVKIAAQSRRGPTSPPDKEG</sequence>
<proteinExistence type="predicted"/>
<evidence type="ECO:0008006" key="3">
    <source>
        <dbReference type="Google" id="ProtNLM"/>
    </source>
</evidence>
<dbReference type="Proteomes" id="UP001230207">
    <property type="component" value="Unassembled WGS sequence"/>
</dbReference>
<evidence type="ECO:0000313" key="2">
    <source>
        <dbReference type="Proteomes" id="UP001230207"/>
    </source>
</evidence>
<evidence type="ECO:0000313" key="1">
    <source>
        <dbReference type="EMBL" id="MDQ0322208.1"/>
    </source>
</evidence>
<protein>
    <recommendedName>
        <fullName evidence="3">DUF2188 domain-containing protein</fullName>
    </recommendedName>
</protein>
<organism evidence="1 2">
    <name type="scientific">Pararhizobium capsulatum DSM 1112</name>
    <dbReference type="NCBI Taxonomy" id="1121113"/>
    <lineage>
        <taxon>Bacteria</taxon>
        <taxon>Pseudomonadati</taxon>
        <taxon>Pseudomonadota</taxon>
        <taxon>Alphaproteobacteria</taxon>
        <taxon>Hyphomicrobiales</taxon>
        <taxon>Rhizobiaceae</taxon>
        <taxon>Rhizobium/Agrobacterium group</taxon>
        <taxon>Pararhizobium</taxon>
    </lineage>
</organism>
<dbReference type="RefSeq" id="WP_307233763.1">
    <property type="nucleotide sequence ID" value="NZ_JAUSVF010000002.1"/>
</dbReference>
<keyword evidence="2" id="KW-1185">Reference proteome</keyword>
<gene>
    <name evidence="1" type="ORF">QO002_004414</name>
</gene>
<reference evidence="1 2" key="1">
    <citation type="submission" date="2023-07" db="EMBL/GenBank/DDBJ databases">
        <title>Genomic Encyclopedia of Type Strains, Phase IV (KMG-IV): sequencing the most valuable type-strain genomes for metagenomic binning, comparative biology and taxonomic classification.</title>
        <authorList>
            <person name="Goeker M."/>
        </authorList>
    </citation>
    <scope>NUCLEOTIDE SEQUENCE [LARGE SCALE GENOMIC DNA]</scope>
    <source>
        <strain evidence="1 2">DSM 1112</strain>
    </source>
</reference>
<accession>A0ABU0BW84</accession>
<name>A0ABU0BW84_9HYPH</name>